<dbReference type="EMBL" id="JAHQIW010005017">
    <property type="protein sequence ID" value="KAJ1364625.1"/>
    <property type="molecule type" value="Genomic_DNA"/>
</dbReference>
<reference evidence="2" key="1">
    <citation type="submission" date="2021-06" db="EMBL/GenBank/DDBJ databases">
        <title>Parelaphostrongylus tenuis whole genome reference sequence.</title>
        <authorList>
            <person name="Garwood T.J."/>
            <person name="Larsen P.A."/>
            <person name="Fountain-Jones N.M."/>
            <person name="Garbe J.R."/>
            <person name="Macchietto M.G."/>
            <person name="Kania S.A."/>
            <person name="Gerhold R.W."/>
            <person name="Richards J.E."/>
            <person name="Wolf T.M."/>
        </authorList>
    </citation>
    <scope>NUCLEOTIDE SEQUENCE</scope>
    <source>
        <strain evidence="2">MNPRO001-30</strain>
        <tissue evidence="2">Meninges</tissue>
    </source>
</reference>
<dbReference type="Proteomes" id="UP001196413">
    <property type="component" value="Unassembled WGS sequence"/>
</dbReference>
<proteinExistence type="predicted"/>
<evidence type="ECO:0000256" key="1">
    <source>
        <dbReference type="SAM" id="MobiDB-lite"/>
    </source>
</evidence>
<sequence>MPAARGKSRRHSRIMSNNGCDVEGQQIQLTEEITRRPLLDYCETAKSGSSTAPLQAIARRRESPSLLINFTSHYIPRGWAEPREGATDESDTGHLSSALTTRLPHPPLSLRNRLRLVLTETGRSVKHLALMMATPPKRMYATNYNSLQHPESSDSISVGERIIEFASFMLLEKMTMLFKMKVPWKIFINIHAVLI</sequence>
<comment type="caution">
    <text evidence="2">The sequence shown here is derived from an EMBL/GenBank/DDBJ whole genome shotgun (WGS) entry which is preliminary data.</text>
</comment>
<feature type="region of interest" description="Disordered" evidence="1">
    <location>
        <begin position="80"/>
        <end position="102"/>
    </location>
</feature>
<organism evidence="2 3">
    <name type="scientific">Parelaphostrongylus tenuis</name>
    <name type="common">Meningeal worm</name>
    <dbReference type="NCBI Taxonomy" id="148309"/>
    <lineage>
        <taxon>Eukaryota</taxon>
        <taxon>Metazoa</taxon>
        <taxon>Ecdysozoa</taxon>
        <taxon>Nematoda</taxon>
        <taxon>Chromadorea</taxon>
        <taxon>Rhabditida</taxon>
        <taxon>Rhabditina</taxon>
        <taxon>Rhabditomorpha</taxon>
        <taxon>Strongyloidea</taxon>
        <taxon>Metastrongylidae</taxon>
        <taxon>Parelaphostrongylus</taxon>
    </lineage>
</organism>
<protein>
    <submittedName>
        <fullName evidence="2">Uncharacterized protein</fullName>
    </submittedName>
</protein>
<dbReference type="AlphaFoldDB" id="A0AAD5MTZ8"/>
<evidence type="ECO:0000313" key="3">
    <source>
        <dbReference type="Proteomes" id="UP001196413"/>
    </source>
</evidence>
<name>A0AAD5MTZ8_PARTN</name>
<accession>A0AAD5MTZ8</accession>
<keyword evidence="3" id="KW-1185">Reference proteome</keyword>
<evidence type="ECO:0000313" key="2">
    <source>
        <dbReference type="EMBL" id="KAJ1364625.1"/>
    </source>
</evidence>
<gene>
    <name evidence="2" type="ORF">KIN20_024752</name>
</gene>